<proteinExistence type="predicted"/>
<reference evidence="1 2" key="1">
    <citation type="journal article" date="2023" name="Nucleic Acids Res.">
        <title>The hologenome of Daphnia magna reveals possible DNA methylation and microbiome-mediated evolution of the host genome.</title>
        <authorList>
            <person name="Chaturvedi A."/>
            <person name="Li X."/>
            <person name="Dhandapani V."/>
            <person name="Marshall H."/>
            <person name="Kissane S."/>
            <person name="Cuenca-Cambronero M."/>
            <person name="Asole G."/>
            <person name="Calvet F."/>
            <person name="Ruiz-Romero M."/>
            <person name="Marangio P."/>
            <person name="Guigo R."/>
            <person name="Rago D."/>
            <person name="Mirbahai L."/>
            <person name="Eastwood N."/>
            <person name="Colbourne J.K."/>
            <person name="Zhou J."/>
            <person name="Mallon E."/>
            <person name="Orsini L."/>
        </authorList>
    </citation>
    <scope>NUCLEOTIDE SEQUENCE [LARGE SCALE GENOMIC DNA]</scope>
    <source>
        <strain evidence="1">LRV0_1</strain>
    </source>
</reference>
<name>A0ABQ9ZXJ4_9CRUS</name>
<evidence type="ECO:0000313" key="1">
    <source>
        <dbReference type="EMBL" id="KAK4017630.1"/>
    </source>
</evidence>
<evidence type="ECO:0000313" key="2">
    <source>
        <dbReference type="Proteomes" id="UP001234178"/>
    </source>
</evidence>
<keyword evidence="2" id="KW-1185">Reference proteome</keyword>
<comment type="caution">
    <text evidence="1">The sequence shown here is derived from an EMBL/GenBank/DDBJ whole genome shotgun (WGS) entry which is preliminary data.</text>
</comment>
<dbReference type="Proteomes" id="UP001234178">
    <property type="component" value="Unassembled WGS sequence"/>
</dbReference>
<sequence length="302" mass="34111">MDQKIETVKLDLTAQIESLRTEMGVSKVHLRTIQQQVIDQETRITSRPQTPSARQEVSARSVLKSLEATNSARRRYFSTGAAFMNIPSPSPRTSNFTIQPFDGNPNYENYARFKAKFRVLYENEYIGSPALLFMLEELLLNEVRNDIRECLANGTMYSVEWGRFDAVYGRTKAIDQTYLDDLLQIPLLKSQNAVSLKIFANRLHGAETQPLASRIRIHPFEETIGSTNSIRACIDFIPWDTNPEGNVAHDHIASVKPPAGTIEPIAFKTPFGWCLGGQTGPPQDGRWFIAHIVSEERPEDIN</sequence>
<gene>
    <name evidence="1" type="ORF">OUZ56_033262</name>
</gene>
<dbReference type="EMBL" id="JAOYFB010000010">
    <property type="protein sequence ID" value="KAK4017630.1"/>
    <property type="molecule type" value="Genomic_DNA"/>
</dbReference>
<protein>
    <submittedName>
        <fullName evidence="1">Uncharacterized protein</fullName>
    </submittedName>
</protein>
<accession>A0ABQ9ZXJ4</accession>
<organism evidence="1 2">
    <name type="scientific">Daphnia magna</name>
    <dbReference type="NCBI Taxonomy" id="35525"/>
    <lineage>
        <taxon>Eukaryota</taxon>
        <taxon>Metazoa</taxon>
        <taxon>Ecdysozoa</taxon>
        <taxon>Arthropoda</taxon>
        <taxon>Crustacea</taxon>
        <taxon>Branchiopoda</taxon>
        <taxon>Diplostraca</taxon>
        <taxon>Cladocera</taxon>
        <taxon>Anomopoda</taxon>
        <taxon>Daphniidae</taxon>
        <taxon>Daphnia</taxon>
    </lineage>
</organism>